<evidence type="ECO:0000256" key="8">
    <source>
        <dbReference type="PROSITE-ProRule" id="PRU00169"/>
    </source>
</evidence>
<feature type="modified residue" description="4-aspartylphosphate" evidence="8">
    <location>
        <position position="683"/>
    </location>
</feature>
<keyword evidence="14" id="KW-1185">Reference proteome</keyword>
<dbReference type="Gene3D" id="3.30.565.10">
    <property type="entry name" value="Histidine kinase-like ATPase, C-terminal domain"/>
    <property type="match status" value="1"/>
</dbReference>
<dbReference type="SMART" id="SM00388">
    <property type="entry name" value="HisKA"/>
    <property type="match status" value="1"/>
</dbReference>
<dbReference type="PROSITE" id="PS50885">
    <property type="entry name" value="HAMP"/>
    <property type="match status" value="1"/>
</dbReference>
<dbReference type="Pfam" id="PF02518">
    <property type="entry name" value="HATPase_c"/>
    <property type="match status" value="1"/>
</dbReference>
<reference evidence="13 14" key="1">
    <citation type="submission" date="2023-01" db="EMBL/GenBank/DDBJ databases">
        <title>Novel diversity within Roseofilum (Cyanobacteria; Desertifilaceae) from marine benthic mats with descriptions of four novel species.</title>
        <authorList>
            <person name="Wang Y."/>
            <person name="Berthold D.E."/>
            <person name="Hu J."/>
            <person name="Lefler F.W."/>
            <person name="Laughinghouse H.D. IV."/>
        </authorList>
    </citation>
    <scope>NUCLEOTIDE SEQUENCE [LARGE SCALE GENOMIC DNA]</scope>
    <source>
        <strain evidence="13 14">BLCC-M143</strain>
    </source>
</reference>
<dbReference type="SUPFAM" id="SSF52172">
    <property type="entry name" value="CheY-like"/>
    <property type="match status" value="1"/>
</dbReference>
<keyword evidence="7" id="KW-0902">Two-component regulatory system</keyword>
<evidence type="ECO:0000256" key="7">
    <source>
        <dbReference type="ARBA" id="ARBA00023012"/>
    </source>
</evidence>
<keyword evidence="13" id="KW-0067">ATP-binding</keyword>
<dbReference type="CDD" id="cd16922">
    <property type="entry name" value="HATPase_EvgS-ArcB-TorS-like"/>
    <property type="match status" value="1"/>
</dbReference>
<keyword evidence="9" id="KW-0472">Membrane</keyword>
<organism evidence="13 14">
    <name type="scientific">Roseofilum casamattae BLCC-M143</name>
    <dbReference type="NCBI Taxonomy" id="3022442"/>
    <lineage>
        <taxon>Bacteria</taxon>
        <taxon>Bacillati</taxon>
        <taxon>Cyanobacteriota</taxon>
        <taxon>Cyanophyceae</taxon>
        <taxon>Desertifilales</taxon>
        <taxon>Desertifilaceae</taxon>
        <taxon>Roseofilum</taxon>
        <taxon>Roseofilum casamattae</taxon>
    </lineage>
</organism>
<feature type="domain" description="HAMP" evidence="12">
    <location>
        <begin position="311"/>
        <end position="364"/>
    </location>
</feature>
<dbReference type="InterPro" id="IPR005467">
    <property type="entry name" value="His_kinase_dom"/>
</dbReference>
<dbReference type="Proteomes" id="UP001232992">
    <property type="component" value="Unassembled WGS sequence"/>
</dbReference>
<evidence type="ECO:0000313" key="14">
    <source>
        <dbReference type="Proteomes" id="UP001232992"/>
    </source>
</evidence>
<dbReference type="SMART" id="SM00448">
    <property type="entry name" value="REC"/>
    <property type="match status" value="1"/>
</dbReference>
<dbReference type="SMART" id="SM00387">
    <property type="entry name" value="HATPase_c"/>
    <property type="match status" value="1"/>
</dbReference>
<dbReference type="SMART" id="SM00304">
    <property type="entry name" value="HAMP"/>
    <property type="match status" value="1"/>
</dbReference>
<dbReference type="Gene3D" id="1.10.287.130">
    <property type="match status" value="1"/>
</dbReference>
<dbReference type="SUPFAM" id="SSF55874">
    <property type="entry name" value="ATPase domain of HSP90 chaperone/DNA topoisomerase II/histidine kinase"/>
    <property type="match status" value="1"/>
</dbReference>
<dbReference type="PANTHER" id="PTHR43047">
    <property type="entry name" value="TWO-COMPONENT HISTIDINE PROTEIN KINASE"/>
    <property type="match status" value="1"/>
</dbReference>
<dbReference type="PROSITE" id="PS50109">
    <property type="entry name" value="HIS_KIN"/>
    <property type="match status" value="1"/>
</dbReference>
<dbReference type="InterPro" id="IPR004358">
    <property type="entry name" value="Sig_transdc_His_kin-like_C"/>
</dbReference>
<dbReference type="EC" id="2.7.13.3" evidence="3"/>
<gene>
    <name evidence="13" type="ORF">PMH09_14000</name>
</gene>
<keyword evidence="5" id="KW-0808">Transferase</keyword>
<protein>
    <recommendedName>
        <fullName evidence="3">histidine kinase</fullName>
        <ecNumber evidence="3">2.7.13.3</ecNumber>
    </recommendedName>
</protein>
<evidence type="ECO:0000259" key="10">
    <source>
        <dbReference type="PROSITE" id="PS50109"/>
    </source>
</evidence>
<evidence type="ECO:0000259" key="11">
    <source>
        <dbReference type="PROSITE" id="PS50110"/>
    </source>
</evidence>
<evidence type="ECO:0000256" key="1">
    <source>
        <dbReference type="ARBA" id="ARBA00000085"/>
    </source>
</evidence>
<dbReference type="InterPro" id="IPR011006">
    <property type="entry name" value="CheY-like_superfamily"/>
</dbReference>
<evidence type="ECO:0000256" key="3">
    <source>
        <dbReference type="ARBA" id="ARBA00012438"/>
    </source>
</evidence>
<dbReference type="PRINTS" id="PR00344">
    <property type="entry name" value="BCTRLSENSOR"/>
</dbReference>
<proteinExistence type="predicted"/>
<feature type="domain" description="Response regulatory" evidence="11">
    <location>
        <begin position="634"/>
        <end position="762"/>
    </location>
</feature>
<dbReference type="CDD" id="cd17546">
    <property type="entry name" value="REC_hyHK_CKI1_RcsC-like"/>
    <property type="match status" value="1"/>
</dbReference>
<evidence type="ECO:0000256" key="2">
    <source>
        <dbReference type="ARBA" id="ARBA00004370"/>
    </source>
</evidence>
<dbReference type="CDD" id="cd06225">
    <property type="entry name" value="HAMP"/>
    <property type="match status" value="1"/>
</dbReference>
<dbReference type="InterPro" id="IPR003661">
    <property type="entry name" value="HisK_dim/P_dom"/>
</dbReference>
<dbReference type="PANTHER" id="PTHR43047:SF72">
    <property type="entry name" value="OSMOSENSING HISTIDINE PROTEIN KINASE SLN1"/>
    <property type="match status" value="1"/>
</dbReference>
<sequence>MNKQKNTILYQFLLVAGVALFLILALWFLDFRDRVKLNVILERESKYLDIKKQLSNLQLEMTLARLDEAQMIHSRNAKFFDDFERRIEGIIILSENLKQDCQEEEDILEMIENTTKILAKYKASVTHVSKIQNIMGFDRELSLNEGILTQIEISQYRIKNILEFSNQAELTIDFMEMQFAQEDFKNSLDMRIADGLVQETLILSDRIQNSSISPLLKHSLKIELDRYENLVSELTSKTLELELVIAESSLQYNRIAPELATTHGIIDELLREAAETLRQQRKQSQYQMVFVFINALLIIAIFMFWQIRSAQRLIVRLQQLSVGMQDITIGNFIQIEKLPRGNDEIGILSKTFLQMALQIESQMATIDLEREKAEVANQAKSKFLASMSHELRTPLNAILGFAQILQRDSSLNSDCQKKTDIILRSGEHLLSLINDILDMSKIEAGCITFNPQEFDLYQLLDTTQEMLKIKSDGKNIDLIFERTDGLPQYIKTDRGKLQQILINLLGNAIKFTAAGKVVLRVARTFDTTSDLENIRFEIEDTGPGIEPDEIPKLFQPFSQTETGKKSGKGTGLGLAISQQFVHLMGGQITVSSVVGEGSIFAFDIAVQIIETPIESIVSNGQRAIGLQSNQPQYRIAIVEDRLENCLVLNELLTSVGFEVREAHNGEEAIALWESWHPHLIWMDIHMSEMDGYEATRYIRQREKIVQQTLAPTAKPPPPVTIIALSASILEDERTAMLEAGCDDFVTKPFQETIIFEKIGQYLEVRYIYALPQTSTLPSATSGENVEGLTAVLKTLPIDWLHSLHQACVEADSDRAIELIEVIRYDYPTVASSWLNLIDNFQFERLTHTIEQFLN</sequence>
<keyword evidence="4 8" id="KW-0597">Phosphoprotein</keyword>
<dbReference type="PROSITE" id="PS50110">
    <property type="entry name" value="RESPONSE_REGULATORY"/>
    <property type="match status" value="1"/>
</dbReference>
<dbReference type="InterPro" id="IPR003594">
    <property type="entry name" value="HATPase_dom"/>
</dbReference>
<evidence type="ECO:0000313" key="13">
    <source>
        <dbReference type="EMBL" id="MDJ1184293.1"/>
    </source>
</evidence>
<comment type="caution">
    <text evidence="13">The sequence shown here is derived from an EMBL/GenBank/DDBJ whole genome shotgun (WGS) entry which is preliminary data.</text>
</comment>
<dbReference type="RefSeq" id="WP_283758947.1">
    <property type="nucleotide sequence ID" value="NZ_JAQOSQ010000014.1"/>
</dbReference>
<evidence type="ECO:0000256" key="4">
    <source>
        <dbReference type="ARBA" id="ARBA00022553"/>
    </source>
</evidence>
<dbReference type="InterPro" id="IPR036890">
    <property type="entry name" value="HATPase_C_sf"/>
</dbReference>
<evidence type="ECO:0000259" key="12">
    <source>
        <dbReference type="PROSITE" id="PS50885"/>
    </source>
</evidence>
<comment type="catalytic activity">
    <reaction evidence="1">
        <text>ATP + protein L-histidine = ADP + protein N-phospho-L-histidine.</text>
        <dbReference type="EC" id="2.7.13.3"/>
    </reaction>
</comment>
<dbReference type="Pfam" id="PF00072">
    <property type="entry name" value="Response_reg"/>
    <property type="match status" value="1"/>
</dbReference>
<feature type="domain" description="Histidine kinase" evidence="10">
    <location>
        <begin position="386"/>
        <end position="608"/>
    </location>
</feature>
<dbReference type="Pfam" id="PF00512">
    <property type="entry name" value="HisKA"/>
    <property type="match status" value="1"/>
</dbReference>
<dbReference type="InterPro" id="IPR036097">
    <property type="entry name" value="HisK_dim/P_sf"/>
</dbReference>
<dbReference type="InterPro" id="IPR001789">
    <property type="entry name" value="Sig_transdc_resp-reg_receiver"/>
</dbReference>
<comment type="subcellular location">
    <subcellularLocation>
        <location evidence="2">Membrane</location>
    </subcellularLocation>
</comment>
<dbReference type="Gene3D" id="3.40.50.2300">
    <property type="match status" value="1"/>
</dbReference>
<dbReference type="InterPro" id="IPR003660">
    <property type="entry name" value="HAMP_dom"/>
</dbReference>
<keyword evidence="9" id="KW-1133">Transmembrane helix</keyword>
<name>A0ABT7BYL7_9CYAN</name>
<feature type="transmembrane region" description="Helical" evidence="9">
    <location>
        <begin position="12"/>
        <end position="29"/>
    </location>
</feature>
<accession>A0ABT7BYL7</accession>
<feature type="transmembrane region" description="Helical" evidence="9">
    <location>
        <begin position="288"/>
        <end position="307"/>
    </location>
</feature>
<dbReference type="Gene3D" id="6.10.340.10">
    <property type="match status" value="1"/>
</dbReference>
<evidence type="ECO:0000256" key="5">
    <source>
        <dbReference type="ARBA" id="ARBA00022679"/>
    </source>
</evidence>
<evidence type="ECO:0000256" key="6">
    <source>
        <dbReference type="ARBA" id="ARBA00022777"/>
    </source>
</evidence>
<evidence type="ECO:0000256" key="9">
    <source>
        <dbReference type="SAM" id="Phobius"/>
    </source>
</evidence>
<dbReference type="GO" id="GO:0005524">
    <property type="term" value="F:ATP binding"/>
    <property type="evidence" value="ECO:0007669"/>
    <property type="project" value="UniProtKB-KW"/>
</dbReference>
<dbReference type="EMBL" id="JAQOSQ010000014">
    <property type="protein sequence ID" value="MDJ1184293.1"/>
    <property type="molecule type" value="Genomic_DNA"/>
</dbReference>
<dbReference type="CDD" id="cd00082">
    <property type="entry name" value="HisKA"/>
    <property type="match status" value="1"/>
</dbReference>
<keyword evidence="13" id="KW-0547">Nucleotide-binding</keyword>
<keyword evidence="6" id="KW-0418">Kinase</keyword>
<keyword evidence="9" id="KW-0812">Transmembrane</keyword>
<dbReference type="SUPFAM" id="SSF47384">
    <property type="entry name" value="Homodimeric domain of signal transducing histidine kinase"/>
    <property type="match status" value="1"/>
</dbReference>